<dbReference type="SUPFAM" id="SSF52540">
    <property type="entry name" value="P-loop containing nucleoside triphosphate hydrolases"/>
    <property type="match status" value="1"/>
</dbReference>
<evidence type="ECO:0000313" key="3">
    <source>
        <dbReference type="Proteomes" id="UP000502508"/>
    </source>
</evidence>
<dbReference type="InterPro" id="IPR003959">
    <property type="entry name" value="ATPase_AAA_core"/>
</dbReference>
<dbReference type="Proteomes" id="UP000502508">
    <property type="component" value="Chromosome"/>
</dbReference>
<dbReference type="GO" id="GO:0005524">
    <property type="term" value="F:ATP binding"/>
    <property type="evidence" value="ECO:0007669"/>
    <property type="project" value="InterPro"/>
</dbReference>
<dbReference type="PANTHER" id="PTHR40396">
    <property type="entry name" value="ATPASE-LIKE PROTEIN"/>
    <property type="match status" value="1"/>
</dbReference>
<dbReference type="RefSeq" id="WP_173036170.1">
    <property type="nucleotide sequence ID" value="NZ_AP022870.1"/>
</dbReference>
<reference evidence="2 3" key="2">
    <citation type="submission" date="2020-03" db="EMBL/GenBank/DDBJ databases">
        <authorList>
            <person name="Ichikawa N."/>
            <person name="Kimura A."/>
            <person name="Kitahashi Y."/>
            <person name="Uohara A."/>
        </authorList>
    </citation>
    <scope>NUCLEOTIDE SEQUENCE [LARGE SCALE GENOMIC DNA]</scope>
    <source>
        <strain evidence="2 3">NBRC 107702</strain>
    </source>
</reference>
<evidence type="ECO:0000313" key="2">
    <source>
        <dbReference type="EMBL" id="BCB76059.1"/>
    </source>
</evidence>
<dbReference type="CDD" id="cd00267">
    <property type="entry name" value="ABC_ATPase"/>
    <property type="match status" value="1"/>
</dbReference>
<dbReference type="Gene3D" id="3.40.50.300">
    <property type="entry name" value="P-loop containing nucleotide triphosphate hydrolases"/>
    <property type="match status" value="2"/>
</dbReference>
<evidence type="ECO:0000259" key="1">
    <source>
        <dbReference type="Pfam" id="PF13304"/>
    </source>
</evidence>
<sequence length="451" mass="50390">MLRSFRVENHKSIKDEQELSLLPAYDKSKPVVPVAAIFGANASGKSNLLDALRWLQNAVRTSYAAWEAGSGIPRTPFRLDPKAVEAPSGYAVEIAVDGERYSYGVEVDSERVRSEWLYTYPHNRRRAIFERDDKGLRLGSTVPDYRARAESLDRQTRPNALFLGVAAQNELAEADPAFQWFRKAVVFGDAGEVLQDEVMARLRDERGRASILALVRAADLGITDVTVSDSATERLAAELVDDLVDRGLVNQEILQNTRADLRRLVEAAFDRPLMEVVWDKFSQIRDGGQWITHPRLLFHHGQNAVGLGLEDQSAGTKSWLALVSHALAVIHSGDLLVVDEVDASLHPHLSARLIDLFRDQETNPRGAQLVFTTHDATLLDEEMLSRDEVWFVEKDADTGATRLYPLTDFHPRKHENTEGRYLAGGYGAIPILSGSDFREAFRPRRGPDEAT</sequence>
<gene>
    <name evidence="2" type="ORF">Pflav_024690</name>
</gene>
<dbReference type="AlphaFoldDB" id="A0A6F8XQJ0"/>
<proteinExistence type="predicted"/>
<dbReference type="InterPro" id="IPR027417">
    <property type="entry name" value="P-loop_NTPase"/>
</dbReference>
<reference evidence="2 3" key="1">
    <citation type="submission" date="2020-03" db="EMBL/GenBank/DDBJ databases">
        <title>Whole genome shotgun sequence of Phytohabitans flavus NBRC 107702.</title>
        <authorList>
            <person name="Komaki H."/>
            <person name="Tamura T."/>
        </authorList>
    </citation>
    <scope>NUCLEOTIDE SEQUENCE [LARGE SCALE GENOMIC DNA]</scope>
    <source>
        <strain evidence="2 3">NBRC 107702</strain>
    </source>
</reference>
<dbReference type="Pfam" id="PF13304">
    <property type="entry name" value="AAA_21"/>
    <property type="match status" value="1"/>
</dbReference>
<dbReference type="EMBL" id="AP022870">
    <property type="protein sequence ID" value="BCB76059.1"/>
    <property type="molecule type" value="Genomic_DNA"/>
</dbReference>
<keyword evidence="3" id="KW-1185">Reference proteome</keyword>
<name>A0A6F8XQJ0_9ACTN</name>
<dbReference type="PANTHER" id="PTHR40396:SF1">
    <property type="entry name" value="ATPASE AAA-TYPE CORE DOMAIN-CONTAINING PROTEIN"/>
    <property type="match status" value="1"/>
</dbReference>
<protein>
    <recommendedName>
        <fullName evidence="1">ATPase AAA-type core domain-containing protein</fullName>
    </recommendedName>
</protein>
<organism evidence="2 3">
    <name type="scientific">Phytohabitans flavus</name>
    <dbReference type="NCBI Taxonomy" id="1076124"/>
    <lineage>
        <taxon>Bacteria</taxon>
        <taxon>Bacillati</taxon>
        <taxon>Actinomycetota</taxon>
        <taxon>Actinomycetes</taxon>
        <taxon>Micromonosporales</taxon>
        <taxon>Micromonosporaceae</taxon>
    </lineage>
</organism>
<dbReference type="KEGG" id="pfla:Pflav_024690"/>
<dbReference type="GO" id="GO:0016887">
    <property type="term" value="F:ATP hydrolysis activity"/>
    <property type="evidence" value="ECO:0007669"/>
    <property type="project" value="InterPro"/>
</dbReference>
<accession>A0A6F8XQJ0</accession>
<feature type="domain" description="ATPase AAA-type core" evidence="1">
    <location>
        <begin position="34"/>
        <end position="380"/>
    </location>
</feature>